<dbReference type="EMBL" id="CAXAMN010026694">
    <property type="protein sequence ID" value="CAK9105062.1"/>
    <property type="molecule type" value="Genomic_DNA"/>
</dbReference>
<evidence type="ECO:0000256" key="1">
    <source>
        <dbReference type="SAM" id="MobiDB-lite"/>
    </source>
</evidence>
<proteinExistence type="predicted"/>
<comment type="caution">
    <text evidence="2">The sequence shown here is derived from an EMBL/GenBank/DDBJ whole genome shotgun (WGS) entry which is preliminary data.</text>
</comment>
<name>A0ABP0RWZ9_9DINO</name>
<evidence type="ECO:0008006" key="4">
    <source>
        <dbReference type="Google" id="ProtNLM"/>
    </source>
</evidence>
<sequence length="327" mass="36788">MPLSQDDFGFGRAPWRSRLKNMGLCRPQPQIGTAIWDTTPEREPRVRGSDAARSQLDSKFYPKEAISSRPLKRPKTPPNRVDKVEGIARIDHIPMKQRALHDTSKRCFPWARSQLTGYENPVQWEEEPIPGQRPSHPVSANGPVGVEHRRCFPEKQLPSGIPPPALCKPPFGSEWGGWALNGAPGRGPLQQPWDSLRGANEEREERFCDARTKRFPEMKYEDTFHRTKWHLDAKDHVDPANAKRIHVNVPKVGLATPAAGKASNMPVEGAAMDWYERVRGKETSQGSLGCAAAKVCWHQDHPGLDHPGFSWASSFMKFQKGSDTREN</sequence>
<protein>
    <recommendedName>
        <fullName evidence="4">RBPJ-interacting and tubulin-associated protein 1</fullName>
    </recommendedName>
</protein>
<accession>A0ABP0RWZ9</accession>
<feature type="compositionally biased region" description="Basic and acidic residues" evidence="1">
    <location>
        <begin position="39"/>
        <end position="50"/>
    </location>
</feature>
<organism evidence="2 3">
    <name type="scientific">Durusdinium trenchii</name>
    <dbReference type="NCBI Taxonomy" id="1381693"/>
    <lineage>
        <taxon>Eukaryota</taxon>
        <taxon>Sar</taxon>
        <taxon>Alveolata</taxon>
        <taxon>Dinophyceae</taxon>
        <taxon>Suessiales</taxon>
        <taxon>Symbiodiniaceae</taxon>
        <taxon>Durusdinium</taxon>
    </lineage>
</organism>
<gene>
    <name evidence="2" type="ORF">CCMP2556_LOCUS49189</name>
</gene>
<evidence type="ECO:0000313" key="3">
    <source>
        <dbReference type="Proteomes" id="UP001642484"/>
    </source>
</evidence>
<evidence type="ECO:0000313" key="2">
    <source>
        <dbReference type="EMBL" id="CAK9105062.1"/>
    </source>
</evidence>
<feature type="region of interest" description="Disordered" evidence="1">
    <location>
        <begin position="39"/>
        <end position="81"/>
    </location>
</feature>
<dbReference type="Proteomes" id="UP001642484">
    <property type="component" value="Unassembled WGS sequence"/>
</dbReference>
<keyword evidence="3" id="KW-1185">Reference proteome</keyword>
<reference evidence="2 3" key="1">
    <citation type="submission" date="2024-02" db="EMBL/GenBank/DDBJ databases">
        <authorList>
            <person name="Chen Y."/>
            <person name="Shah S."/>
            <person name="Dougan E. K."/>
            <person name="Thang M."/>
            <person name="Chan C."/>
        </authorList>
    </citation>
    <scope>NUCLEOTIDE SEQUENCE [LARGE SCALE GENOMIC DNA]</scope>
</reference>